<dbReference type="PANTHER" id="PTHR30476">
    <property type="entry name" value="UPF0234 PROTEIN YAJQ"/>
    <property type="match status" value="1"/>
</dbReference>
<dbReference type="GO" id="GO:0000166">
    <property type="term" value="F:nucleotide binding"/>
    <property type="evidence" value="ECO:0007669"/>
    <property type="project" value="UniProtKB-UniRule"/>
</dbReference>
<dbReference type="CDD" id="cd11740">
    <property type="entry name" value="YajQ_like"/>
    <property type="match status" value="1"/>
</dbReference>
<evidence type="ECO:0000313" key="5">
    <source>
        <dbReference type="Proteomes" id="UP000043763"/>
    </source>
</evidence>
<dbReference type="AlphaFoldDB" id="A0A0G4K5V5"/>
<dbReference type="NCBIfam" id="NF003819">
    <property type="entry name" value="PRK05412.1"/>
    <property type="match status" value="1"/>
</dbReference>
<accession>A0A0G4K5V5</accession>
<dbReference type="HAMAP" id="MF_00632">
    <property type="entry name" value="UPF0234"/>
    <property type="match status" value="1"/>
</dbReference>
<dbReference type="Gene3D" id="3.30.70.990">
    <property type="entry name" value="YajQ-like, domain 2"/>
    <property type="match status" value="1"/>
</dbReference>
<dbReference type="InterPro" id="IPR007551">
    <property type="entry name" value="YajQ/Smlt4090-like"/>
</dbReference>
<dbReference type="SUPFAM" id="SSF89963">
    <property type="entry name" value="YajQ-like"/>
    <property type="match status" value="2"/>
</dbReference>
<dbReference type="Gene3D" id="3.30.70.860">
    <property type="match status" value="1"/>
</dbReference>
<evidence type="ECO:0000313" key="4">
    <source>
        <dbReference type="EMBL" id="CRF32799.1"/>
    </source>
</evidence>
<comment type="function">
    <text evidence="3">Nucleotide-binding protein.</text>
</comment>
<evidence type="ECO:0000256" key="2">
    <source>
        <dbReference type="ARBA" id="ARBA00093450"/>
    </source>
</evidence>
<dbReference type="GO" id="GO:0005829">
    <property type="term" value="C:cytosol"/>
    <property type="evidence" value="ECO:0007669"/>
    <property type="project" value="TreeGrafter"/>
</dbReference>
<protein>
    <recommendedName>
        <fullName evidence="3">Nucleotide-binding protein BRSU_1031</fullName>
    </recommendedName>
</protein>
<gene>
    <name evidence="4" type="ORF">BRSU_1031</name>
</gene>
<comment type="similarity">
    <text evidence="2 3">Belongs to the YajQ family.</text>
</comment>
<keyword evidence="1 3" id="KW-0547">Nucleotide-binding</keyword>
<organism evidence="4 5">
    <name type="scientific">Brachyspira suanatina</name>
    <dbReference type="NCBI Taxonomy" id="381802"/>
    <lineage>
        <taxon>Bacteria</taxon>
        <taxon>Pseudomonadati</taxon>
        <taxon>Spirochaetota</taxon>
        <taxon>Spirochaetia</taxon>
        <taxon>Brachyspirales</taxon>
        <taxon>Brachyspiraceae</taxon>
        <taxon>Brachyspira</taxon>
    </lineage>
</organism>
<dbReference type="OrthoDB" id="9801447at2"/>
<dbReference type="InterPro" id="IPR036183">
    <property type="entry name" value="YajQ-like_sf"/>
</dbReference>
<dbReference type="PANTHER" id="PTHR30476:SF0">
    <property type="entry name" value="UPF0234 PROTEIN YAJQ"/>
    <property type="match status" value="1"/>
</dbReference>
<dbReference type="InterPro" id="IPR035570">
    <property type="entry name" value="UPF0234_N"/>
</dbReference>
<keyword evidence="5" id="KW-1185">Reference proteome</keyword>
<dbReference type="Pfam" id="PF04461">
    <property type="entry name" value="YajQ"/>
    <property type="match status" value="1"/>
</dbReference>
<evidence type="ECO:0000256" key="3">
    <source>
        <dbReference type="HAMAP-Rule" id="MF_00632"/>
    </source>
</evidence>
<proteinExistence type="inferred from homology"/>
<sequence>MAKDPSFDIVSEVDMQVIDDCVNVAVKEIDNRFDFKGQNIQIELNKGEKTITILAPADFVLNQVRDILFQKFIKRGLNQKCLREKKKEKAAGDAIREINEIVHGIDKDLAKQIVKDIKDMKLKVQASIQDEQIRVSGAKKDDLQAVISMIKGKDYPIPLQFTNYR</sequence>
<dbReference type="Proteomes" id="UP000043763">
    <property type="component" value="Unassembled WGS sequence"/>
</dbReference>
<dbReference type="InterPro" id="IPR035571">
    <property type="entry name" value="UPF0234-like_C"/>
</dbReference>
<dbReference type="RefSeq" id="WP_048594203.1">
    <property type="nucleotide sequence ID" value="NZ_CVLB01000001.1"/>
</dbReference>
<name>A0A0G4K5V5_9SPIR</name>
<evidence type="ECO:0000256" key="1">
    <source>
        <dbReference type="ARBA" id="ARBA00022741"/>
    </source>
</evidence>
<dbReference type="EMBL" id="CVLB01000001">
    <property type="protein sequence ID" value="CRF32799.1"/>
    <property type="molecule type" value="Genomic_DNA"/>
</dbReference>
<reference evidence="5" key="1">
    <citation type="submission" date="2015-04" db="EMBL/GenBank/DDBJ databases">
        <authorList>
            <person name="Mushtaq Mamoona"/>
        </authorList>
    </citation>
    <scope>NUCLEOTIDE SEQUENCE [LARGE SCALE GENOMIC DNA]</scope>
    <source>
        <strain evidence="5">AN4859/03</strain>
    </source>
</reference>